<reference evidence="5 6" key="1">
    <citation type="submission" date="2020-08" db="EMBL/GenBank/DDBJ databases">
        <title>Genomic Encyclopedia of Type Strains, Phase IV (KMG-IV): sequencing the most valuable type-strain genomes for metagenomic binning, comparative biology and taxonomic classification.</title>
        <authorList>
            <person name="Goeker M."/>
        </authorList>
    </citation>
    <scope>NUCLEOTIDE SEQUENCE [LARGE SCALE GENOMIC DNA]</scope>
    <source>
        <strain evidence="5 6">YIM 65646</strain>
    </source>
</reference>
<dbReference type="InterPro" id="IPR001764">
    <property type="entry name" value="Glyco_hydro_3_N"/>
</dbReference>
<dbReference type="EMBL" id="JACHGT010000004">
    <property type="protein sequence ID" value="MBB6034468.1"/>
    <property type="molecule type" value="Genomic_DNA"/>
</dbReference>
<evidence type="ECO:0000256" key="1">
    <source>
        <dbReference type="ARBA" id="ARBA00005336"/>
    </source>
</evidence>
<keyword evidence="2 5" id="KW-0378">Hydrolase</keyword>
<comment type="similarity">
    <text evidence="1">Belongs to the glycosyl hydrolase 3 family.</text>
</comment>
<dbReference type="GO" id="GO:0005975">
    <property type="term" value="P:carbohydrate metabolic process"/>
    <property type="evidence" value="ECO:0007669"/>
    <property type="project" value="InterPro"/>
</dbReference>
<protein>
    <submittedName>
        <fullName evidence="5">Beta-N-acetylhexosaminidase</fullName>
        <ecNumber evidence="5">3.2.1.52</ecNumber>
    </submittedName>
</protein>
<dbReference type="SUPFAM" id="SSF51445">
    <property type="entry name" value="(Trans)glycosidases"/>
    <property type="match status" value="1"/>
</dbReference>
<dbReference type="RefSeq" id="WP_239122345.1">
    <property type="nucleotide sequence ID" value="NZ_BONT01000087.1"/>
</dbReference>
<keyword evidence="3 5" id="KW-0326">Glycosidase</keyword>
<organism evidence="5 6">
    <name type="scientific">Phytomonospora endophytica</name>
    <dbReference type="NCBI Taxonomy" id="714109"/>
    <lineage>
        <taxon>Bacteria</taxon>
        <taxon>Bacillati</taxon>
        <taxon>Actinomycetota</taxon>
        <taxon>Actinomycetes</taxon>
        <taxon>Micromonosporales</taxon>
        <taxon>Micromonosporaceae</taxon>
        <taxon>Phytomonospora</taxon>
    </lineage>
</organism>
<dbReference type="AlphaFoldDB" id="A0A841FKX5"/>
<dbReference type="PANTHER" id="PTHR30480">
    <property type="entry name" value="BETA-HEXOSAMINIDASE-RELATED"/>
    <property type="match status" value="1"/>
</dbReference>
<dbReference type="InterPro" id="IPR050226">
    <property type="entry name" value="NagZ_Beta-hexosaminidase"/>
</dbReference>
<gene>
    <name evidence="5" type="ORF">HNR73_002318</name>
</gene>
<dbReference type="Gene3D" id="3.20.20.300">
    <property type="entry name" value="Glycoside hydrolase, family 3, N-terminal domain"/>
    <property type="match status" value="1"/>
</dbReference>
<evidence type="ECO:0000256" key="2">
    <source>
        <dbReference type="ARBA" id="ARBA00022801"/>
    </source>
</evidence>
<accession>A0A841FKX5</accession>
<proteinExistence type="inferred from homology"/>
<comment type="caution">
    <text evidence="5">The sequence shown here is derived from an EMBL/GenBank/DDBJ whole genome shotgun (WGS) entry which is preliminary data.</text>
</comment>
<dbReference type="Proteomes" id="UP000548476">
    <property type="component" value="Unassembled WGS sequence"/>
</dbReference>
<dbReference type="GO" id="GO:0004563">
    <property type="term" value="F:beta-N-acetylhexosaminidase activity"/>
    <property type="evidence" value="ECO:0007669"/>
    <property type="project" value="UniProtKB-EC"/>
</dbReference>
<evidence type="ECO:0000313" key="5">
    <source>
        <dbReference type="EMBL" id="MBB6034468.1"/>
    </source>
</evidence>
<dbReference type="Pfam" id="PF00933">
    <property type="entry name" value="Glyco_hydro_3"/>
    <property type="match status" value="1"/>
</dbReference>
<evidence type="ECO:0000256" key="3">
    <source>
        <dbReference type="ARBA" id="ARBA00023295"/>
    </source>
</evidence>
<evidence type="ECO:0000259" key="4">
    <source>
        <dbReference type="Pfam" id="PF00933"/>
    </source>
</evidence>
<sequence length="509" mass="52463">MTDEELLGLVLMPHAYGNDADDVTAASRAANQAFAGVDTPGDMVRKYRLGGLILMRFTADDPTAGTNPSTNLDSPKQIRRLTDGLQKAAKDDHGGLPLIIGIDQEFGAVTRITSGISPLPAAMGFGAAADPALTTRAWQGVGGELSALGVNVDFAPTSDVIANPGNTVIGSRSYGSGPQAVAEQVVAVLAGLSGAGLAGAVKHFPGHGNTDVDSHKSMPELNQSRDELLAADLVPFKAAIAAGVPMVMSGHLDVRAIDPGVPASLSSKVLIDLLRTELGFKGVVVTDAMQMQPITERHGAGEAAVRALMAGNDLILMPQNLKKAHKGLAEALKSGKLPRERLVEAATRVVALKQWLAGFPRPEAADLDDVLGSAADVAAEISAAAVTQVAGSCGVRIDGPVRLVGGADTTRERLRAALSARDVEVRDDARRTVQLTGFGDTVSDVDVNAEVTVSTDAPFLLGKVKSEVRIAAFGTTRASMEAVADVLTGVAKAPGHLPVTVKGVPDSSC</sequence>
<dbReference type="PANTHER" id="PTHR30480:SF16">
    <property type="entry name" value="GLYCOSIDE HYDROLASE FAMILY 3 DOMAIN PROTEIN"/>
    <property type="match status" value="1"/>
</dbReference>
<feature type="domain" description="Glycoside hydrolase family 3 N-terminal" evidence="4">
    <location>
        <begin position="42"/>
        <end position="351"/>
    </location>
</feature>
<keyword evidence="6" id="KW-1185">Reference proteome</keyword>
<dbReference type="InterPro" id="IPR017853">
    <property type="entry name" value="GH"/>
</dbReference>
<name>A0A841FKX5_9ACTN</name>
<dbReference type="EC" id="3.2.1.52" evidence="5"/>
<dbReference type="GO" id="GO:0009254">
    <property type="term" value="P:peptidoglycan turnover"/>
    <property type="evidence" value="ECO:0007669"/>
    <property type="project" value="TreeGrafter"/>
</dbReference>
<dbReference type="InterPro" id="IPR036962">
    <property type="entry name" value="Glyco_hydro_3_N_sf"/>
</dbReference>
<evidence type="ECO:0000313" key="6">
    <source>
        <dbReference type="Proteomes" id="UP000548476"/>
    </source>
</evidence>